<dbReference type="Gene3D" id="3.40.630.40">
    <property type="entry name" value="Zn-dependent exopeptidases"/>
    <property type="match status" value="1"/>
</dbReference>
<dbReference type="RefSeq" id="WP_038066459.1">
    <property type="nucleotide sequence ID" value="NZ_JPSL02000037.1"/>
</dbReference>
<dbReference type="PANTHER" id="PTHR30404">
    <property type="entry name" value="N-ACETYLMURAMOYL-L-ALANINE AMIDASE"/>
    <property type="match status" value="1"/>
</dbReference>
<comment type="caution">
    <text evidence="5">The sequence shown here is derived from an EMBL/GenBank/DDBJ whole genome shotgun (WGS) entry which is preliminary data.</text>
</comment>
<feature type="signal peptide" evidence="3">
    <location>
        <begin position="1"/>
        <end position="15"/>
    </location>
</feature>
<dbReference type="SUPFAM" id="SSF53187">
    <property type="entry name" value="Zn-dependent exopeptidases"/>
    <property type="match status" value="1"/>
</dbReference>
<dbReference type="OrthoDB" id="9772024at2"/>
<keyword evidence="6" id="KW-1185">Reference proteome</keyword>
<dbReference type="GO" id="GO:0008745">
    <property type="term" value="F:N-acetylmuramoyl-L-alanine amidase activity"/>
    <property type="evidence" value="ECO:0007669"/>
    <property type="project" value="InterPro"/>
</dbReference>
<dbReference type="SMART" id="SM00646">
    <property type="entry name" value="Ami_3"/>
    <property type="match status" value="1"/>
</dbReference>
<feature type="chain" id="PRO_5012429732" evidence="3">
    <location>
        <begin position="16"/>
        <end position="372"/>
    </location>
</feature>
<reference evidence="5 6" key="1">
    <citation type="journal article" date="2015" name="Genome Announc.">
        <title>Draft Genome Sequence of the Thermophile Thermus filiformis ATCC 43280, Producer of Carotenoid-(Di)glucoside-Branched Fatty Acid (Di)esters and Source of Hyperthermostable Enzymes of Biotechnological Interest.</title>
        <authorList>
            <person name="Mandelli F."/>
            <person name="Oliveira Ramires B."/>
            <person name="Couger M.B."/>
            <person name="Paixao D.A."/>
            <person name="Camilo C.M."/>
            <person name="Polikarpov I."/>
            <person name="Prade R."/>
            <person name="Riano-Pachon D.M."/>
            <person name="Squina F.M."/>
        </authorList>
    </citation>
    <scope>NUCLEOTIDE SEQUENCE [LARGE SCALE GENOMIC DNA]</scope>
    <source>
        <strain evidence="5 6">ATCC 43280</strain>
    </source>
</reference>
<dbReference type="PATRIC" id="fig|276.5.peg.1946"/>
<accession>A0A0A2WR72</accession>
<proteinExistence type="predicted"/>
<evidence type="ECO:0000256" key="2">
    <source>
        <dbReference type="SAM" id="MobiDB-lite"/>
    </source>
</evidence>
<evidence type="ECO:0000256" key="3">
    <source>
        <dbReference type="SAM" id="SignalP"/>
    </source>
</evidence>
<dbReference type="AlphaFoldDB" id="A0A0A2WR72"/>
<evidence type="ECO:0000313" key="5">
    <source>
        <dbReference type="EMBL" id="KGQ21247.1"/>
    </source>
</evidence>
<name>A0A0A2WR72_THEFI</name>
<feature type="domain" description="MurNAc-LAA" evidence="4">
    <location>
        <begin position="208"/>
        <end position="361"/>
    </location>
</feature>
<dbReference type="PANTHER" id="PTHR30404:SF0">
    <property type="entry name" value="N-ACETYLMURAMOYL-L-ALANINE AMIDASE AMIC"/>
    <property type="match status" value="1"/>
</dbReference>
<keyword evidence="3" id="KW-0732">Signal</keyword>
<evidence type="ECO:0000313" key="6">
    <source>
        <dbReference type="Proteomes" id="UP000030364"/>
    </source>
</evidence>
<dbReference type="InterPro" id="IPR002508">
    <property type="entry name" value="MurNAc-LAA_cat"/>
</dbReference>
<dbReference type="EMBL" id="JPSL02000037">
    <property type="protein sequence ID" value="KGQ21247.1"/>
    <property type="molecule type" value="Genomic_DNA"/>
</dbReference>
<dbReference type="InterPro" id="IPR050695">
    <property type="entry name" value="N-acetylmuramoyl_amidase_3"/>
</dbReference>
<dbReference type="Pfam" id="PF01520">
    <property type="entry name" value="Amidase_3"/>
    <property type="match status" value="1"/>
</dbReference>
<dbReference type="Proteomes" id="UP000030364">
    <property type="component" value="Unassembled WGS sequence"/>
</dbReference>
<dbReference type="GO" id="GO:0030288">
    <property type="term" value="C:outer membrane-bounded periplasmic space"/>
    <property type="evidence" value="ECO:0007669"/>
    <property type="project" value="TreeGrafter"/>
</dbReference>
<feature type="region of interest" description="Disordered" evidence="2">
    <location>
        <begin position="121"/>
        <end position="142"/>
    </location>
</feature>
<dbReference type="CDD" id="cd02696">
    <property type="entry name" value="MurNAc-LAA"/>
    <property type="match status" value="1"/>
</dbReference>
<sequence>MARLFLLLFAAFALAQSPFPRVGVHGASEAGPGFTRLVFDGAVTYRMNREGGLLVLFFPGLSASAQDQVVNSAEVASVQTLPEPGGVRVVVRLKREGVEVKESRLKEPDRLVLDLYAPPAPIPQARTASPSGEQRKDPPPKRAVVVLDPGHGGVDPGMVGYVVEKEVTLDVALRLKKLLEAQGIQVRLTRDRDAHLSPDKRTDLSRRAAMADSSQVNLFISIHVNATPTRTARGVEVFYFGQTQSQEVLQRVIWENGGGELGRRLTEEARTAAQKVLTDVLAQANQRYSQSLAETLGRLLSQATGSPYRGSFPGDLFVLRYARVPAVLVEIGFGDHPVEGRLLSDGAYRQKVAEGLLSGVLRFLAAGAFGYR</sequence>
<organism evidence="5 6">
    <name type="scientific">Thermus filiformis</name>
    <dbReference type="NCBI Taxonomy" id="276"/>
    <lineage>
        <taxon>Bacteria</taxon>
        <taxon>Thermotogati</taxon>
        <taxon>Deinococcota</taxon>
        <taxon>Deinococci</taxon>
        <taxon>Thermales</taxon>
        <taxon>Thermaceae</taxon>
        <taxon>Thermus</taxon>
    </lineage>
</organism>
<evidence type="ECO:0000256" key="1">
    <source>
        <dbReference type="ARBA" id="ARBA00022801"/>
    </source>
</evidence>
<gene>
    <name evidence="5" type="ORF">THFILI_03270</name>
</gene>
<protein>
    <submittedName>
        <fullName evidence="5">N-acetylmuramoyl-L-alanine amidase</fullName>
    </submittedName>
</protein>
<keyword evidence="1" id="KW-0378">Hydrolase</keyword>
<evidence type="ECO:0000259" key="4">
    <source>
        <dbReference type="SMART" id="SM00646"/>
    </source>
</evidence>
<dbReference type="STRING" id="276.THFILI_03270"/>
<dbReference type="GO" id="GO:0009253">
    <property type="term" value="P:peptidoglycan catabolic process"/>
    <property type="evidence" value="ECO:0007669"/>
    <property type="project" value="InterPro"/>
</dbReference>